<keyword evidence="1" id="KW-0472">Membrane</keyword>
<dbReference type="RefSeq" id="WP_187414150.1">
    <property type="nucleotide sequence ID" value="NZ_BAAAQX010000007.1"/>
</dbReference>
<dbReference type="Proteomes" id="UP001499843">
    <property type="component" value="Unassembled WGS sequence"/>
</dbReference>
<keyword evidence="1" id="KW-0812">Transmembrane</keyword>
<keyword evidence="1" id="KW-1133">Transmembrane helix</keyword>
<gene>
    <name evidence="2" type="ORF">GCM10009850_031350</name>
</gene>
<protein>
    <submittedName>
        <fullName evidence="2">HdeD family acid-resistance protein</fullName>
    </submittedName>
</protein>
<feature type="transmembrane region" description="Helical" evidence="1">
    <location>
        <begin position="36"/>
        <end position="55"/>
    </location>
</feature>
<feature type="transmembrane region" description="Helical" evidence="1">
    <location>
        <begin position="92"/>
        <end position="116"/>
    </location>
</feature>
<dbReference type="InterPro" id="IPR005325">
    <property type="entry name" value="DUF308_memb"/>
</dbReference>
<organism evidence="2 3">
    <name type="scientific">Nonomuraea monospora</name>
    <dbReference type="NCBI Taxonomy" id="568818"/>
    <lineage>
        <taxon>Bacteria</taxon>
        <taxon>Bacillati</taxon>
        <taxon>Actinomycetota</taxon>
        <taxon>Actinomycetes</taxon>
        <taxon>Streptosporangiales</taxon>
        <taxon>Streptosporangiaceae</taxon>
        <taxon>Nonomuraea</taxon>
    </lineage>
</organism>
<accession>A0ABN3CEL5</accession>
<reference evidence="2 3" key="1">
    <citation type="journal article" date="2019" name="Int. J. Syst. Evol. Microbiol.">
        <title>The Global Catalogue of Microorganisms (GCM) 10K type strain sequencing project: providing services to taxonomists for standard genome sequencing and annotation.</title>
        <authorList>
            <consortium name="The Broad Institute Genomics Platform"/>
            <consortium name="The Broad Institute Genome Sequencing Center for Infectious Disease"/>
            <person name="Wu L."/>
            <person name="Ma J."/>
        </authorList>
    </citation>
    <scope>NUCLEOTIDE SEQUENCE [LARGE SCALE GENOMIC DNA]</scope>
    <source>
        <strain evidence="2 3">JCM 16114</strain>
    </source>
</reference>
<sequence length="186" mass="19981">MTVRLMRGATGWAIAAGLLSVLLGLAVLVWPEASVAIAAVLFGLQLIVVGIYRIIQALMAELATGAARVLYALLGVLALAIGVLAVRNVPQTVAVLAIMMGLFWLLGGVIELVSVFGDRSRPKWGWRLVLPILAILVGIVILAIPSLSLLVLVWMLGIWLVTWGILVIVIMLWIRYADRQRAALAT</sequence>
<feature type="transmembrane region" description="Helical" evidence="1">
    <location>
        <begin position="12"/>
        <end position="30"/>
    </location>
</feature>
<evidence type="ECO:0000256" key="1">
    <source>
        <dbReference type="SAM" id="Phobius"/>
    </source>
</evidence>
<proteinExistence type="predicted"/>
<dbReference type="PANTHER" id="PTHR34989:SF1">
    <property type="entry name" value="PROTEIN HDED"/>
    <property type="match status" value="1"/>
</dbReference>
<keyword evidence="3" id="KW-1185">Reference proteome</keyword>
<dbReference type="Pfam" id="PF03729">
    <property type="entry name" value="DUF308"/>
    <property type="match status" value="1"/>
</dbReference>
<dbReference type="EMBL" id="BAAAQX010000007">
    <property type="protein sequence ID" value="GAA2207677.1"/>
    <property type="molecule type" value="Genomic_DNA"/>
</dbReference>
<dbReference type="PANTHER" id="PTHR34989">
    <property type="entry name" value="PROTEIN HDED"/>
    <property type="match status" value="1"/>
</dbReference>
<feature type="transmembrane region" description="Helical" evidence="1">
    <location>
        <begin position="67"/>
        <end position="86"/>
    </location>
</feature>
<name>A0ABN3CEL5_9ACTN</name>
<feature type="transmembrane region" description="Helical" evidence="1">
    <location>
        <begin position="153"/>
        <end position="174"/>
    </location>
</feature>
<dbReference type="InterPro" id="IPR052712">
    <property type="entry name" value="Acid_resist_chaperone_HdeD"/>
</dbReference>
<evidence type="ECO:0000313" key="2">
    <source>
        <dbReference type="EMBL" id="GAA2207677.1"/>
    </source>
</evidence>
<comment type="caution">
    <text evidence="2">The sequence shown here is derived from an EMBL/GenBank/DDBJ whole genome shotgun (WGS) entry which is preliminary data.</text>
</comment>
<feature type="transmembrane region" description="Helical" evidence="1">
    <location>
        <begin position="128"/>
        <end position="147"/>
    </location>
</feature>
<evidence type="ECO:0000313" key="3">
    <source>
        <dbReference type="Proteomes" id="UP001499843"/>
    </source>
</evidence>